<accession>A0ABW2G8R6</accession>
<dbReference type="PROSITE" id="PS50231">
    <property type="entry name" value="RICIN_B_LECTIN"/>
    <property type="match status" value="3"/>
</dbReference>
<organism evidence="2 3">
    <name type="scientific">Kitasatospora paranensis</name>
    <dbReference type="NCBI Taxonomy" id="258053"/>
    <lineage>
        <taxon>Bacteria</taxon>
        <taxon>Bacillati</taxon>
        <taxon>Actinomycetota</taxon>
        <taxon>Actinomycetes</taxon>
        <taxon>Kitasatosporales</taxon>
        <taxon>Streptomycetaceae</taxon>
        <taxon>Kitasatospora</taxon>
    </lineage>
</organism>
<dbReference type="CDD" id="cd00161">
    <property type="entry name" value="beta-trefoil_Ricin-like"/>
    <property type="match status" value="4"/>
</dbReference>
<dbReference type="InterPro" id="IPR035992">
    <property type="entry name" value="Ricin_B-like_lectins"/>
</dbReference>
<dbReference type="Pfam" id="PF14200">
    <property type="entry name" value="RicinB_lectin_2"/>
    <property type="match status" value="3"/>
</dbReference>
<evidence type="ECO:0000313" key="3">
    <source>
        <dbReference type="Proteomes" id="UP001596435"/>
    </source>
</evidence>
<evidence type="ECO:0000313" key="2">
    <source>
        <dbReference type="EMBL" id="MFC7184330.1"/>
    </source>
</evidence>
<evidence type="ECO:0000259" key="1">
    <source>
        <dbReference type="SMART" id="SM00458"/>
    </source>
</evidence>
<feature type="domain" description="Ricin B lectin" evidence="1">
    <location>
        <begin position="268"/>
        <end position="410"/>
    </location>
</feature>
<protein>
    <submittedName>
        <fullName evidence="2">RICIN domain-containing protein</fullName>
    </submittedName>
</protein>
<dbReference type="RefSeq" id="WP_380232719.1">
    <property type="nucleotide sequence ID" value="NZ_JBHSVH010000002.1"/>
</dbReference>
<proteinExistence type="predicted"/>
<keyword evidence="3" id="KW-1185">Reference proteome</keyword>
<feature type="domain" description="Ricin B lectin" evidence="1">
    <location>
        <begin position="468"/>
        <end position="594"/>
    </location>
</feature>
<dbReference type="EMBL" id="JBHTAJ010000097">
    <property type="protein sequence ID" value="MFC7184330.1"/>
    <property type="molecule type" value="Genomic_DNA"/>
</dbReference>
<sequence>MRPFRSSAARAGRAANRLGRLRGVLFALLACLVGLPLGLLPVGAAHAAVQVPLTALPGPTPPVACDPSVDDTTEGRIQVIYAYEAGGADRYATALTTIRRVTWDWDQVMEASARRFGRGDSRRLRFVQTPDCQIDVARVRIPTNPKPTDTAANNAGAIVKAAVAALTAIKAQPAGDTRKYMVFSDAPSWIPRVTLGGVDGNRCTGGGSGRGTLAGGWAALPLEIGCWDEATITHEMGHSFGLTHCDQDTNGGANGPNGHDPMCRGWGSPAHCTELNGNYVYDCQADGYAYFNPHPAAGSELATHPDENLADSPYLITTSPAPDVTMRLVNTATGKCLDAPGGGDNVLVQHTCRNTATQYWLRHIDNQGYFTLINKATGTCADVANGSTAPGTPLIAYTCTGGQNQQWWFSPADQSGAQHVTSRKSGTDIGLAGTAAAVAGDIVQQGGGATAWRMDFTTSDAPADPTAFRLRNTVSDECLDTGSTTGLITQMPCRATTTSQRWTRVPRMDGYFEVRNAATGDCLNVPGASKVDGRAVNHSPCNGTDAQRWTVVGTGSLVNKNSGMRITVLDSGDLAGDLAVQRPAYGNAQTFTIDTTGPDSAARTGTFHLVNENSRMCVDVPGAATTGGTGLVQNPCTTTGSERWERLPTVDGSYLLRNTATGRCLDNGGTAATDAQAVQQTCATTDPDQIWSLPTNGAFGRLVDRASNLNLSIHGWSTAAGAPVIQDAYTYGHPAHRFALTPTP</sequence>
<comment type="caution">
    <text evidence="2">The sequence shown here is derived from an EMBL/GenBank/DDBJ whole genome shotgun (WGS) entry which is preliminary data.</text>
</comment>
<dbReference type="Proteomes" id="UP001596435">
    <property type="component" value="Unassembled WGS sequence"/>
</dbReference>
<reference evidence="3" key="1">
    <citation type="journal article" date="2019" name="Int. J. Syst. Evol. Microbiol.">
        <title>The Global Catalogue of Microorganisms (GCM) 10K type strain sequencing project: providing services to taxonomists for standard genome sequencing and annotation.</title>
        <authorList>
            <consortium name="The Broad Institute Genomics Platform"/>
            <consortium name="The Broad Institute Genome Sequencing Center for Infectious Disease"/>
            <person name="Wu L."/>
            <person name="Ma J."/>
        </authorList>
    </citation>
    <scope>NUCLEOTIDE SEQUENCE [LARGE SCALE GENOMIC DNA]</scope>
    <source>
        <strain evidence="3">CGMCC 1.12859</strain>
    </source>
</reference>
<dbReference type="Gene3D" id="2.80.10.50">
    <property type="match status" value="3"/>
</dbReference>
<name>A0ABW2G8R6_9ACTN</name>
<dbReference type="SMART" id="SM00458">
    <property type="entry name" value="RICIN"/>
    <property type="match status" value="3"/>
</dbReference>
<dbReference type="InterPro" id="IPR000772">
    <property type="entry name" value="Ricin_B_lectin"/>
</dbReference>
<gene>
    <name evidence="2" type="ORF">ACFQMG_32735</name>
</gene>
<dbReference type="SUPFAM" id="SSF55486">
    <property type="entry name" value="Metalloproteases ('zincins'), catalytic domain"/>
    <property type="match status" value="1"/>
</dbReference>
<feature type="domain" description="Ricin B lectin" evidence="1">
    <location>
        <begin position="604"/>
        <end position="741"/>
    </location>
</feature>
<dbReference type="SUPFAM" id="SSF50370">
    <property type="entry name" value="Ricin B-like lectins"/>
    <property type="match status" value="4"/>
</dbReference>